<dbReference type="EMBL" id="VLLL01000006">
    <property type="protein sequence ID" value="TWJ12927.1"/>
    <property type="molecule type" value="Genomic_DNA"/>
</dbReference>
<feature type="region of interest" description="Disordered" evidence="1">
    <location>
        <begin position="1"/>
        <end position="21"/>
    </location>
</feature>
<keyword evidence="3" id="KW-1185">Reference proteome</keyword>
<dbReference type="NCBIfam" id="TIGR03624">
    <property type="entry name" value="putative hydrolase"/>
    <property type="match status" value="1"/>
</dbReference>
<accession>A0A562V542</accession>
<keyword evidence="2" id="KW-0378">Hydrolase</keyword>
<dbReference type="AlphaFoldDB" id="A0A562V542"/>
<feature type="compositionally biased region" description="Basic and acidic residues" evidence="1">
    <location>
        <begin position="363"/>
        <end position="372"/>
    </location>
</feature>
<comment type="caution">
    <text evidence="2">The sequence shown here is derived from an EMBL/GenBank/DDBJ whole genome shotgun (WGS) entry which is preliminary data.</text>
</comment>
<proteinExistence type="predicted"/>
<name>A0A562V542_9ACTN</name>
<dbReference type="SUPFAM" id="SSF55486">
    <property type="entry name" value="Metalloproteases ('zincins'), catalytic domain"/>
    <property type="match status" value="1"/>
</dbReference>
<feature type="region of interest" description="Disordered" evidence="1">
    <location>
        <begin position="405"/>
        <end position="429"/>
    </location>
</feature>
<dbReference type="Gene3D" id="1.20.150.30">
    <property type="entry name" value="Zincin-like metallopeptidase, N-terminal domain"/>
    <property type="match status" value="1"/>
</dbReference>
<organism evidence="2 3">
    <name type="scientific">Stackebrandtia albiflava</name>
    <dbReference type="NCBI Taxonomy" id="406432"/>
    <lineage>
        <taxon>Bacteria</taxon>
        <taxon>Bacillati</taxon>
        <taxon>Actinomycetota</taxon>
        <taxon>Actinomycetes</taxon>
        <taxon>Glycomycetales</taxon>
        <taxon>Glycomycetaceae</taxon>
        <taxon>Stackebrandtia</taxon>
    </lineage>
</organism>
<protein>
    <submittedName>
        <fullName evidence="2">Putative hydrolase</fullName>
    </submittedName>
</protein>
<dbReference type="InterPro" id="IPR042271">
    <property type="entry name" value="Zinicin_2_N"/>
</dbReference>
<dbReference type="GO" id="GO:0016787">
    <property type="term" value="F:hydrolase activity"/>
    <property type="evidence" value="ECO:0007669"/>
    <property type="project" value="UniProtKB-KW"/>
</dbReference>
<reference evidence="2 3" key="1">
    <citation type="journal article" date="2013" name="Stand. Genomic Sci.">
        <title>Genomic Encyclopedia of Type Strains, Phase I: The one thousand microbial genomes (KMG-I) project.</title>
        <authorList>
            <person name="Kyrpides N.C."/>
            <person name="Woyke T."/>
            <person name="Eisen J.A."/>
            <person name="Garrity G."/>
            <person name="Lilburn T.G."/>
            <person name="Beck B.J."/>
            <person name="Whitman W.B."/>
            <person name="Hugenholtz P."/>
            <person name="Klenk H.P."/>
        </authorList>
    </citation>
    <scope>NUCLEOTIDE SEQUENCE [LARGE SCALE GENOMIC DNA]</scope>
    <source>
        <strain evidence="2 3">DSM 45044</strain>
    </source>
</reference>
<evidence type="ECO:0000313" key="3">
    <source>
        <dbReference type="Proteomes" id="UP000321617"/>
    </source>
</evidence>
<dbReference type="PANTHER" id="PTHR39420:SF2">
    <property type="entry name" value="HYDROLASE"/>
    <property type="match status" value="1"/>
</dbReference>
<evidence type="ECO:0000313" key="2">
    <source>
        <dbReference type="EMBL" id="TWJ12927.1"/>
    </source>
</evidence>
<feature type="compositionally biased region" description="Acidic residues" evidence="1">
    <location>
        <begin position="413"/>
        <end position="422"/>
    </location>
</feature>
<evidence type="ECO:0000256" key="1">
    <source>
        <dbReference type="SAM" id="MobiDB-lite"/>
    </source>
</evidence>
<dbReference type="Pfam" id="PF10103">
    <property type="entry name" value="Zincin_2"/>
    <property type="match status" value="1"/>
</dbReference>
<feature type="region of interest" description="Disordered" evidence="1">
    <location>
        <begin position="363"/>
        <end position="385"/>
    </location>
</feature>
<dbReference type="PANTHER" id="PTHR39420">
    <property type="match status" value="1"/>
</dbReference>
<sequence length="429" mass="46063">MSPDTPFGFGGLPGMPDPNDPRVQQMMAQLQQMMSQSASQGPINWDLATQIARSQLQGGDTSPSSTEATAVTDALRLADLWLEDATAFPSGMTVTAAWSRTDWITKSIDTWRELAEPLADKMSEALNGLVPEDMRSMLGPMAGLMKGIGSSLFGAQVGQAMAELSGEVLSSTEVGLPLGPAGTAALLPRNLKRYAEGLTDIGEDEVRLYVALRETAHHRLFGHVPWLRAHVVGAVEAYASGIHIDESAVESLAADLDFSDSEAMRQIDLGELFRPEDTPAQQAALARLEHMLALIGGWVSHVAAQAAGNRLASLGKLTETARRRRATGGPSERTFATLVGLKSNPKRLREATALWEAVTAARGGEERDRVWSHPDLMPSPEDLADPEAFAQRGDALDDLDMSIFEQLSVNDPRDEEGEDGDEPTGGTRA</sequence>
<gene>
    <name evidence="2" type="ORF">LX16_3694</name>
</gene>
<dbReference type="Proteomes" id="UP000321617">
    <property type="component" value="Unassembled WGS sequence"/>
</dbReference>
<dbReference type="InterPro" id="IPR018766">
    <property type="entry name" value="Zinicin_2"/>
</dbReference>